<dbReference type="SUPFAM" id="SSF51161">
    <property type="entry name" value="Trimeric LpxA-like enzymes"/>
    <property type="match status" value="1"/>
</dbReference>
<keyword evidence="5" id="KW-0808">Transferase</keyword>
<dbReference type="Gene3D" id="3.40.50.20">
    <property type="match status" value="1"/>
</dbReference>
<evidence type="ECO:0000256" key="2">
    <source>
        <dbReference type="PIRSR" id="PIRSR620019-1"/>
    </source>
</evidence>
<feature type="binding site" evidence="3">
    <location>
        <begin position="13"/>
        <end position="15"/>
    </location>
    <ligand>
        <name>substrate</name>
    </ligand>
</feature>
<dbReference type="NCBIfam" id="TIGR03570">
    <property type="entry name" value="NeuD_NnaD"/>
    <property type="match status" value="1"/>
</dbReference>
<dbReference type="InterPro" id="IPR050179">
    <property type="entry name" value="Trans_hexapeptide_repeat"/>
</dbReference>
<proteinExistence type="inferred from homology"/>
<evidence type="ECO:0000256" key="1">
    <source>
        <dbReference type="ARBA" id="ARBA00007274"/>
    </source>
</evidence>
<dbReference type="CDD" id="cd03360">
    <property type="entry name" value="LbH_AT_putative"/>
    <property type="match status" value="1"/>
</dbReference>
<dbReference type="EMBL" id="FNAC01000007">
    <property type="protein sequence ID" value="SDC84569.1"/>
    <property type="molecule type" value="Genomic_DNA"/>
</dbReference>
<protein>
    <submittedName>
        <fullName evidence="5">Hexapeptide repeat of succinyl-transferase</fullName>
    </submittedName>
</protein>
<sequence>MSESKSVFLFGYSGHAYVIIESLLDAGYEVKGYFDFKAAEKNPYSLEYFGFEEEVDVKSIVGNHLVFPSLGDNKIRQKILSFFQKHQLNQFVAVDPGANISRTAFIQPSSYIGKNVLVNAGSEIGQGVILNSGCIVEHECQISDCVHIGPGAVLCGNVSVGKECFIGANAVVRQNLTINAGNVIGAGSVVTSDLLEKGVWVGNKLRKL</sequence>
<reference evidence="6" key="1">
    <citation type="submission" date="2016-10" db="EMBL/GenBank/DDBJ databases">
        <authorList>
            <person name="Varghese N."/>
            <person name="Submissions S."/>
        </authorList>
    </citation>
    <scope>NUCLEOTIDE SEQUENCE [LARGE SCALE GENOMIC DNA]</scope>
    <source>
        <strain evidence="6">DSM 23095</strain>
    </source>
</reference>
<feature type="active site" description="Proton acceptor" evidence="2">
    <location>
        <position position="138"/>
    </location>
</feature>
<feature type="binding site" evidence="3">
    <location>
        <position position="147"/>
    </location>
    <ligand>
        <name>acetyl-CoA</name>
        <dbReference type="ChEBI" id="CHEBI:57288"/>
    </ligand>
</feature>
<dbReference type="OrthoDB" id="708224at2"/>
<dbReference type="GO" id="GO:0016740">
    <property type="term" value="F:transferase activity"/>
    <property type="evidence" value="ECO:0007669"/>
    <property type="project" value="UniProtKB-KW"/>
</dbReference>
<dbReference type="STRING" id="686796.SAMN04488104_100792"/>
<feature type="domain" description="PglD N-terminal" evidence="4">
    <location>
        <begin position="7"/>
        <end position="80"/>
    </location>
</feature>
<dbReference type="InterPro" id="IPR001451">
    <property type="entry name" value="Hexapep"/>
</dbReference>
<dbReference type="InterPro" id="IPR011004">
    <property type="entry name" value="Trimer_LpxA-like_sf"/>
</dbReference>
<evidence type="ECO:0000259" key="4">
    <source>
        <dbReference type="Pfam" id="PF17836"/>
    </source>
</evidence>
<dbReference type="Pfam" id="PF17836">
    <property type="entry name" value="PglD_N"/>
    <property type="match status" value="1"/>
</dbReference>
<evidence type="ECO:0000256" key="3">
    <source>
        <dbReference type="PIRSR" id="PIRSR620019-2"/>
    </source>
</evidence>
<organism evidence="5 6">
    <name type="scientific">Algoriphagus faecimaris</name>
    <dbReference type="NCBI Taxonomy" id="686796"/>
    <lineage>
        <taxon>Bacteria</taxon>
        <taxon>Pseudomonadati</taxon>
        <taxon>Bacteroidota</taxon>
        <taxon>Cytophagia</taxon>
        <taxon>Cytophagales</taxon>
        <taxon>Cyclobacteriaceae</taxon>
        <taxon>Algoriphagus</taxon>
    </lineage>
</organism>
<feature type="site" description="Increases basicity of active site His" evidence="2">
    <location>
        <position position="139"/>
    </location>
</feature>
<dbReference type="AlphaFoldDB" id="A0A1G6PWS3"/>
<keyword evidence="6" id="KW-1185">Reference proteome</keyword>
<name>A0A1G6PWS3_9BACT</name>
<gene>
    <name evidence="5" type="ORF">SAMN04488104_100792</name>
</gene>
<dbReference type="Pfam" id="PF00132">
    <property type="entry name" value="Hexapep"/>
    <property type="match status" value="1"/>
</dbReference>
<dbReference type="Proteomes" id="UP000199060">
    <property type="component" value="Unassembled WGS sequence"/>
</dbReference>
<dbReference type="InterPro" id="IPR020019">
    <property type="entry name" value="AcTrfase_PglD-like"/>
</dbReference>
<dbReference type="RefSeq" id="WP_087938258.1">
    <property type="nucleotide sequence ID" value="NZ_FNAC01000007.1"/>
</dbReference>
<accession>A0A1G6PWS3</accession>
<dbReference type="InterPro" id="IPR041561">
    <property type="entry name" value="PglD_N"/>
</dbReference>
<dbReference type="Gene3D" id="2.160.10.10">
    <property type="entry name" value="Hexapeptide repeat proteins"/>
    <property type="match status" value="1"/>
</dbReference>
<evidence type="ECO:0000313" key="6">
    <source>
        <dbReference type="Proteomes" id="UP000199060"/>
    </source>
</evidence>
<comment type="similarity">
    <text evidence="1">Belongs to the transferase hexapeptide repeat family.</text>
</comment>
<dbReference type="PANTHER" id="PTHR43300">
    <property type="entry name" value="ACETYLTRANSFERASE"/>
    <property type="match status" value="1"/>
</dbReference>
<dbReference type="PANTHER" id="PTHR43300:SF7">
    <property type="entry name" value="UDP-N-ACETYLBACILLOSAMINE N-ACETYLTRANSFERASE"/>
    <property type="match status" value="1"/>
</dbReference>
<feature type="binding site" evidence="3">
    <location>
        <position position="71"/>
    </location>
    <ligand>
        <name>substrate</name>
    </ligand>
</feature>
<evidence type="ECO:0000313" key="5">
    <source>
        <dbReference type="EMBL" id="SDC84569.1"/>
    </source>
</evidence>